<dbReference type="Proteomes" id="UP000175829">
    <property type="component" value="Unassembled WGS sequence"/>
</dbReference>
<proteinExistence type="predicted"/>
<dbReference type="RefSeq" id="WP_019357098.1">
    <property type="nucleotide sequence ID" value="NZ_LJGV01000022.1"/>
</dbReference>
<dbReference type="Pfam" id="PF15698">
    <property type="entry name" value="Phosphatase"/>
    <property type="match status" value="1"/>
</dbReference>
<sequence length="274" mass="29290">MSQPLSPVPLALPLPPAPSRAELTSHLVRARIAGDVATPRENNLSHYRKLANGDRHYWLGLELGERWADEQDVLAVMAERCGVNDDPDYRSGQDTIDPELTVAALDRAAAELRKAAEARARVLFATGHPGALLDMHGTLATALRSAGCDIVRTPLRVFADEGVIVQFQGVAVYERGASLWHTHSPQPMAGVLLGLEQAGEPLPDLVVADHGWAGRAAQQGLTTVGFADCNDPALFLGEAEGTLEVAVPLDDHVVDPRYYEPMTAYLLSAAGLAG</sequence>
<organism evidence="1 2">
    <name type="scientific">Streptomyces qinglanensis</name>
    <dbReference type="NCBI Taxonomy" id="943816"/>
    <lineage>
        <taxon>Bacteria</taxon>
        <taxon>Bacillati</taxon>
        <taxon>Actinomycetota</taxon>
        <taxon>Actinomycetes</taxon>
        <taxon>Kitasatosporales</taxon>
        <taxon>Streptomycetaceae</taxon>
        <taxon>Streptomyces</taxon>
    </lineage>
</organism>
<accession>A0A1E7K177</accession>
<dbReference type="PATRIC" id="fig|943816.4.peg.793"/>
<name>A0A1E7K177_9ACTN</name>
<reference evidence="1 2" key="1">
    <citation type="journal article" date="2016" name="Front. Microbiol.">
        <title>Comparative Genomics Analysis of Streptomyces Species Reveals Their Adaptation to the Marine Environment and Their Diversity at the Genomic Level.</title>
        <authorList>
            <person name="Tian X."/>
            <person name="Zhang Z."/>
            <person name="Yang T."/>
            <person name="Chen M."/>
            <person name="Li J."/>
            <person name="Chen F."/>
            <person name="Yang J."/>
            <person name="Li W."/>
            <person name="Zhang B."/>
            <person name="Zhang Z."/>
            <person name="Wu J."/>
            <person name="Zhang C."/>
            <person name="Long L."/>
            <person name="Xiao J."/>
        </authorList>
    </citation>
    <scope>NUCLEOTIDE SEQUENCE [LARGE SCALE GENOMIC DNA]</scope>
    <source>
        <strain evidence="1 2">SCSIO M10379</strain>
    </source>
</reference>
<protein>
    <submittedName>
        <fullName evidence="1">Phosphatase</fullName>
    </submittedName>
</protein>
<comment type="caution">
    <text evidence="1">The sequence shown here is derived from an EMBL/GenBank/DDBJ whole genome shotgun (WGS) entry which is preliminary data.</text>
</comment>
<evidence type="ECO:0000313" key="2">
    <source>
        <dbReference type="Proteomes" id="UP000175829"/>
    </source>
</evidence>
<gene>
    <name evidence="1" type="ORF">AN217_07110</name>
</gene>
<dbReference type="AlphaFoldDB" id="A0A1E7K177"/>
<evidence type="ECO:0000313" key="1">
    <source>
        <dbReference type="EMBL" id="OEU97669.1"/>
    </source>
</evidence>
<dbReference type="InterPro" id="IPR031423">
    <property type="entry name" value="Phosphatase_SCO2771"/>
</dbReference>
<dbReference type="EMBL" id="LJGV01000022">
    <property type="protein sequence ID" value="OEU97669.1"/>
    <property type="molecule type" value="Genomic_DNA"/>
</dbReference>